<organism evidence="1 3">
    <name type="scientific">Taenia crassiceps</name>
    <dbReference type="NCBI Taxonomy" id="6207"/>
    <lineage>
        <taxon>Eukaryota</taxon>
        <taxon>Metazoa</taxon>
        <taxon>Spiralia</taxon>
        <taxon>Lophotrochozoa</taxon>
        <taxon>Platyhelminthes</taxon>
        <taxon>Cestoda</taxon>
        <taxon>Eucestoda</taxon>
        <taxon>Cyclophyllidea</taxon>
        <taxon>Taeniidae</taxon>
        <taxon>Taenia</taxon>
    </lineage>
</organism>
<reference evidence="1 3" key="1">
    <citation type="journal article" date="2022" name="Front. Cell. Infect. Microbiol.">
        <title>The Genomes of Two Strains of Taenia crassiceps the Animal Model for the Study of Human Cysticercosis.</title>
        <authorList>
            <person name="Bobes R.J."/>
            <person name="Estrada K."/>
            <person name="Rios-Valencia D.G."/>
            <person name="Calderon-Gallegos A."/>
            <person name="de la Torre P."/>
            <person name="Carrero J.C."/>
            <person name="Sanchez-Flores A."/>
            <person name="Laclette J.P."/>
        </authorList>
    </citation>
    <scope>NUCLEOTIDE SEQUENCE [LARGE SCALE GENOMIC DNA]</scope>
    <source>
        <strain evidence="1">WFUcys</strain>
    </source>
</reference>
<protein>
    <submittedName>
        <fullName evidence="1">Uncharacterized protein</fullName>
    </submittedName>
</protein>
<evidence type="ECO:0000313" key="2">
    <source>
        <dbReference type="EMBL" id="KAL5107831.1"/>
    </source>
</evidence>
<proteinExistence type="predicted"/>
<evidence type="ECO:0000313" key="1">
    <source>
        <dbReference type="EMBL" id="KAL5107292.1"/>
    </source>
</evidence>
<reference evidence="1" key="2">
    <citation type="submission" date="2024-12" db="EMBL/GenBank/DDBJ databases">
        <authorList>
            <person name="Estrada K."/>
            <person name="Bobes R.J."/>
            <person name="Sanchez-Flores A."/>
            <person name="Laclette J.P."/>
        </authorList>
    </citation>
    <scope>NUCLEOTIDE SEQUENCE</scope>
    <source>
        <strain evidence="1">WFUcys</strain>
        <tissue evidence="1">Peritoneal cavity of infected mice</tissue>
    </source>
</reference>
<dbReference type="EMBL" id="JAKROA010000004">
    <property type="protein sequence ID" value="KAL5107292.1"/>
    <property type="molecule type" value="Genomic_DNA"/>
</dbReference>
<accession>A0ABR4QCC3</accession>
<evidence type="ECO:0000313" key="3">
    <source>
        <dbReference type="Proteomes" id="UP001651158"/>
    </source>
</evidence>
<sequence length="112" mass="12209">MQMESELVVGRQISVEAHLRVLEVLLVEGLGTWSRAALRGGQEGLCVQCGLHARRVATDPCERASATCAWMGRVRHEGGQLHCRLRAAGCRLQVVGCNVASTGRRGDWQPCE</sequence>
<gene>
    <name evidence="1" type="ORF">TcWFU_000877</name>
    <name evidence="2" type="ORF">TcWFU_006100</name>
</gene>
<keyword evidence="3" id="KW-1185">Reference proteome</keyword>
<dbReference type="Proteomes" id="UP001651158">
    <property type="component" value="Unassembled WGS sequence"/>
</dbReference>
<dbReference type="EMBL" id="JAKROA010000004">
    <property type="protein sequence ID" value="KAL5107831.1"/>
    <property type="molecule type" value="Genomic_DNA"/>
</dbReference>
<comment type="caution">
    <text evidence="1">The sequence shown here is derived from an EMBL/GenBank/DDBJ whole genome shotgun (WGS) entry which is preliminary data.</text>
</comment>
<name>A0ABR4QCC3_9CEST</name>